<dbReference type="Proteomes" id="UP000812961">
    <property type="component" value="Unassembled WGS sequence"/>
</dbReference>
<keyword evidence="1" id="KW-0732">Signal</keyword>
<dbReference type="RefSeq" id="WP_220253432.1">
    <property type="nucleotide sequence ID" value="NZ_JAICCF010000006.1"/>
</dbReference>
<gene>
    <name evidence="3" type="ORF">K1Y79_27495</name>
</gene>
<accession>A0ABS7GMM3</accession>
<dbReference type="InterPro" id="IPR025349">
    <property type="entry name" value="DUF4253"/>
</dbReference>
<feature type="domain" description="DUF4253" evidence="2">
    <location>
        <begin position="119"/>
        <end position="222"/>
    </location>
</feature>
<evidence type="ECO:0000313" key="4">
    <source>
        <dbReference type="Proteomes" id="UP000812961"/>
    </source>
</evidence>
<feature type="chain" id="PRO_5045757942" evidence="1">
    <location>
        <begin position="20"/>
        <end position="222"/>
    </location>
</feature>
<proteinExistence type="predicted"/>
<organism evidence="3 4">
    <name type="scientific">Chitinophaga rhizophila</name>
    <dbReference type="NCBI Taxonomy" id="2866212"/>
    <lineage>
        <taxon>Bacteria</taxon>
        <taxon>Pseudomonadati</taxon>
        <taxon>Bacteroidota</taxon>
        <taxon>Chitinophagia</taxon>
        <taxon>Chitinophagales</taxon>
        <taxon>Chitinophagaceae</taxon>
        <taxon>Chitinophaga</taxon>
    </lineage>
</organism>
<sequence>MNRILLFLLLASVIHGCNAAGKEKRALLAKDYALADTLQYDHTVIDAVRETISGKINRLAPTSAKERSVTGLADALEFEYEVNTENSQDYERLRAGLRQQGYLLFKSEENFGTAPDRYAILRTRDQLDIVRFRATNGFNYDISNDSILTKLQEWRRQQSFEITGADTDWIEIHLDQLNPSEALAFAGQVYEFCPDLSEHGAGTVENLAAELLDTKSIFLWWD</sequence>
<reference evidence="3 4" key="1">
    <citation type="submission" date="2021-08" db="EMBL/GenBank/DDBJ databases">
        <title>The genome sequence of Chitinophaga sp. B61.</title>
        <authorList>
            <person name="Zhang X."/>
        </authorList>
    </citation>
    <scope>NUCLEOTIDE SEQUENCE [LARGE SCALE GENOMIC DNA]</scope>
    <source>
        <strain evidence="3 4">B61</strain>
    </source>
</reference>
<dbReference type="Pfam" id="PF14062">
    <property type="entry name" value="DUF4253"/>
    <property type="match status" value="1"/>
</dbReference>
<comment type="caution">
    <text evidence="3">The sequence shown here is derived from an EMBL/GenBank/DDBJ whole genome shotgun (WGS) entry which is preliminary data.</text>
</comment>
<feature type="signal peptide" evidence="1">
    <location>
        <begin position="1"/>
        <end position="19"/>
    </location>
</feature>
<evidence type="ECO:0000256" key="1">
    <source>
        <dbReference type="SAM" id="SignalP"/>
    </source>
</evidence>
<keyword evidence="4" id="KW-1185">Reference proteome</keyword>
<evidence type="ECO:0000259" key="2">
    <source>
        <dbReference type="Pfam" id="PF14062"/>
    </source>
</evidence>
<name>A0ABS7GMM3_9BACT</name>
<protein>
    <submittedName>
        <fullName evidence="3">DUF4253 domain-containing protein</fullName>
    </submittedName>
</protein>
<evidence type="ECO:0000313" key="3">
    <source>
        <dbReference type="EMBL" id="MBW8688112.1"/>
    </source>
</evidence>
<dbReference type="EMBL" id="JAICCF010000006">
    <property type="protein sequence ID" value="MBW8688112.1"/>
    <property type="molecule type" value="Genomic_DNA"/>
</dbReference>